<accession>A0ABS5NYL0</accession>
<comment type="caution">
    <text evidence="1">The sequence shown here is derived from an EMBL/GenBank/DDBJ whole genome shotgun (WGS) entry which is preliminary data.</text>
</comment>
<gene>
    <name evidence="1" type="ORF">KHA94_22760</name>
</gene>
<keyword evidence="1" id="KW-0032">Aminotransferase</keyword>
<dbReference type="InterPro" id="IPR043131">
    <property type="entry name" value="BCAT-like_N"/>
</dbReference>
<protein>
    <submittedName>
        <fullName evidence="1">Aminotransferase class IV</fullName>
    </submittedName>
</protein>
<evidence type="ECO:0000313" key="2">
    <source>
        <dbReference type="Proteomes" id="UP000681027"/>
    </source>
</evidence>
<dbReference type="Proteomes" id="UP000681027">
    <property type="component" value="Unassembled WGS sequence"/>
</dbReference>
<dbReference type="RefSeq" id="WP_213104386.1">
    <property type="nucleotide sequence ID" value="NZ_JAGYPM010000007.1"/>
</dbReference>
<dbReference type="SUPFAM" id="SSF56752">
    <property type="entry name" value="D-aminoacid aminotransferase-like PLP-dependent enzymes"/>
    <property type="match status" value="1"/>
</dbReference>
<evidence type="ECO:0000313" key="1">
    <source>
        <dbReference type="EMBL" id="MBS4192940.1"/>
    </source>
</evidence>
<dbReference type="InterPro" id="IPR036038">
    <property type="entry name" value="Aminotransferase-like"/>
</dbReference>
<dbReference type="GO" id="GO:0008483">
    <property type="term" value="F:transaminase activity"/>
    <property type="evidence" value="ECO:0007669"/>
    <property type="project" value="UniProtKB-KW"/>
</dbReference>
<dbReference type="Pfam" id="PF01063">
    <property type="entry name" value="Aminotran_4"/>
    <property type="match status" value="1"/>
</dbReference>
<keyword evidence="1" id="KW-0808">Transferase</keyword>
<proteinExistence type="predicted"/>
<dbReference type="Gene3D" id="3.30.470.10">
    <property type="match status" value="1"/>
</dbReference>
<reference evidence="1 2" key="1">
    <citation type="submission" date="2021-05" db="EMBL/GenBank/DDBJ databases">
        <title>Novel Bacillus species.</title>
        <authorList>
            <person name="Liu G."/>
        </authorList>
    </citation>
    <scope>NUCLEOTIDE SEQUENCE [LARGE SCALE GENOMIC DNA]</scope>
    <source>
        <strain evidence="1 2">FJAT-49705</strain>
    </source>
</reference>
<keyword evidence="2" id="KW-1185">Reference proteome</keyword>
<dbReference type="InterPro" id="IPR001544">
    <property type="entry name" value="Aminotrans_IV"/>
</dbReference>
<sequence>MMILLNDRILQRENVKIDFEDRGYQFGDGIYEVIRVYNGKCFEFDSHMDRLMQSAQKIKLYR</sequence>
<name>A0ABS5NYL0_9BACI</name>
<organism evidence="1 2">
    <name type="scientific">Cytobacillus citreus</name>
    <dbReference type="NCBI Taxonomy" id="2833586"/>
    <lineage>
        <taxon>Bacteria</taxon>
        <taxon>Bacillati</taxon>
        <taxon>Bacillota</taxon>
        <taxon>Bacilli</taxon>
        <taxon>Bacillales</taxon>
        <taxon>Bacillaceae</taxon>
        <taxon>Cytobacillus</taxon>
    </lineage>
</organism>
<dbReference type="EMBL" id="JAGYPM010000007">
    <property type="protein sequence ID" value="MBS4192940.1"/>
    <property type="molecule type" value="Genomic_DNA"/>
</dbReference>